<dbReference type="PANTHER" id="PTHR34129">
    <property type="entry name" value="BLR1139 PROTEIN"/>
    <property type="match status" value="1"/>
</dbReference>
<sequence length="132" mass="14032">MAAVCGKASASPDAEERPLSSIIYKIVADDLWQEARKAGVFAGAPVDHADGFIHFSTASQVIETAARHFAGQNGLLLVAVDTATLGERLVFEPSRGGALFPHLYGTLPLGAVLWERPLPLLPDGTHQFPELS</sequence>
<gene>
    <name evidence="1" type="ORF">FNA46_20575</name>
</gene>
<dbReference type="EMBL" id="VJMG01000068">
    <property type="protein sequence ID" value="TRL35236.1"/>
    <property type="molecule type" value="Genomic_DNA"/>
</dbReference>
<organism evidence="1 2">
    <name type="scientific">Rhizobium straminoryzae</name>
    <dbReference type="NCBI Taxonomy" id="1387186"/>
    <lineage>
        <taxon>Bacteria</taxon>
        <taxon>Pseudomonadati</taxon>
        <taxon>Pseudomonadota</taxon>
        <taxon>Alphaproteobacteria</taxon>
        <taxon>Hyphomicrobiales</taxon>
        <taxon>Rhizobiaceae</taxon>
        <taxon>Rhizobium/Agrobacterium group</taxon>
        <taxon>Rhizobium</taxon>
    </lineage>
</organism>
<accession>A0A549T048</accession>
<dbReference type="Proteomes" id="UP000316801">
    <property type="component" value="Unassembled WGS sequence"/>
</dbReference>
<name>A0A549T048_9HYPH</name>
<protein>
    <submittedName>
        <fullName evidence="1">DUF952 domain-containing protein</fullName>
    </submittedName>
</protein>
<reference evidence="1 2" key="1">
    <citation type="submission" date="2019-07" db="EMBL/GenBank/DDBJ databases">
        <title>Ln-dependent methylotrophs.</title>
        <authorList>
            <person name="Tani A."/>
        </authorList>
    </citation>
    <scope>NUCLEOTIDE SEQUENCE [LARGE SCALE GENOMIC DNA]</scope>
    <source>
        <strain evidence="1 2">SM12</strain>
    </source>
</reference>
<dbReference type="InterPro" id="IPR009297">
    <property type="entry name" value="DUF952"/>
</dbReference>
<dbReference type="SUPFAM" id="SSF56399">
    <property type="entry name" value="ADP-ribosylation"/>
    <property type="match status" value="1"/>
</dbReference>
<dbReference type="Pfam" id="PF06108">
    <property type="entry name" value="DUF952"/>
    <property type="match status" value="1"/>
</dbReference>
<comment type="caution">
    <text evidence="1">The sequence shown here is derived from an EMBL/GenBank/DDBJ whole genome shotgun (WGS) entry which is preliminary data.</text>
</comment>
<evidence type="ECO:0000313" key="1">
    <source>
        <dbReference type="EMBL" id="TRL35236.1"/>
    </source>
</evidence>
<dbReference type="Gene3D" id="3.20.170.20">
    <property type="entry name" value="Protein of unknown function DUF952"/>
    <property type="match status" value="1"/>
</dbReference>
<evidence type="ECO:0000313" key="2">
    <source>
        <dbReference type="Proteomes" id="UP000316801"/>
    </source>
</evidence>
<dbReference type="AlphaFoldDB" id="A0A549T048"/>
<keyword evidence="2" id="KW-1185">Reference proteome</keyword>
<proteinExistence type="predicted"/>
<dbReference type="PANTHER" id="PTHR34129:SF1">
    <property type="entry name" value="DUF952 DOMAIN-CONTAINING PROTEIN"/>
    <property type="match status" value="1"/>
</dbReference>